<dbReference type="GO" id="GO:0000976">
    <property type="term" value="F:transcription cis-regulatory region binding"/>
    <property type="evidence" value="ECO:0007669"/>
    <property type="project" value="TreeGrafter"/>
</dbReference>
<proteinExistence type="predicted"/>
<dbReference type="GO" id="GO:0003700">
    <property type="term" value="F:DNA-binding transcription factor activity"/>
    <property type="evidence" value="ECO:0007669"/>
    <property type="project" value="TreeGrafter"/>
</dbReference>
<accession>A0A8S5PXX5</accession>
<protein>
    <submittedName>
        <fullName evidence="2">Transcriptional regulator</fullName>
    </submittedName>
</protein>
<dbReference type="EMBL" id="BK015531">
    <property type="protein sequence ID" value="DAE11363.1"/>
    <property type="molecule type" value="Genomic_DNA"/>
</dbReference>
<name>A0A8S5PXX5_9CAUD</name>
<keyword evidence="1" id="KW-0238">DNA-binding</keyword>
<evidence type="ECO:0000256" key="1">
    <source>
        <dbReference type="ARBA" id="ARBA00023125"/>
    </source>
</evidence>
<dbReference type="PANTHER" id="PTHR46380">
    <property type="entry name" value="CYCLIN-D-BINDING MYB-LIKE TRANSCRIPTION FACTOR 1"/>
    <property type="match status" value="1"/>
</dbReference>
<evidence type="ECO:0000313" key="2">
    <source>
        <dbReference type="EMBL" id="DAE11363.1"/>
    </source>
</evidence>
<organism evidence="2">
    <name type="scientific">Myoviridae sp. ctWiL39</name>
    <dbReference type="NCBI Taxonomy" id="2825120"/>
    <lineage>
        <taxon>Viruses</taxon>
        <taxon>Duplodnaviria</taxon>
        <taxon>Heunggongvirae</taxon>
        <taxon>Uroviricota</taxon>
        <taxon>Caudoviricetes</taxon>
    </lineage>
</organism>
<reference evidence="2" key="1">
    <citation type="journal article" date="2021" name="Proc. Natl. Acad. Sci. U.S.A.">
        <title>A Catalog of Tens of Thousands of Viruses from Human Metagenomes Reveals Hidden Associations with Chronic Diseases.</title>
        <authorList>
            <person name="Tisza M.J."/>
            <person name="Buck C.B."/>
        </authorList>
    </citation>
    <scope>NUCLEOTIDE SEQUENCE</scope>
    <source>
        <strain evidence="2">CtWiL39</strain>
    </source>
</reference>
<sequence>MTNRGCTAAQIAVEINRSRKSVSERKHRLGLSVAASRPWTRAEEDRLVEMIAAGKSKKEIGEALGRTPAACAQKRLAMNLPVCAYWTGAEDDRLEELAEAGKSRREIAEIMGRSESAIRQRCNMLDIKKPRTEQDRRKEREEPAEPKGTLCWRCNKACTRGCSWAARFEPVSGWDATPNGKSYQVNACPEFEPDKKWRPQ</sequence>
<dbReference type="PANTHER" id="PTHR46380:SF2">
    <property type="entry name" value="CYCLIN-D-BINDING MYB-LIKE TRANSCRIPTION FACTOR 1"/>
    <property type="match status" value="1"/>
</dbReference>
<dbReference type="InterPro" id="IPR051651">
    <property type="entry name" value="DMTF1_DNA-bind_reg"/>
</dbReference>